<dbReference type="EMBL" id="JRJU01000007">
    <property type="protein sequence ID" value="KHF40716.1"/>
    <property type="molecule type" value="Genomic_DNA"/>
</dbReference>
<protein>
    <submittedName>
        <fullName evidence="1">Uncharacterized protein</fullName>
    </submittedName>
</protein>
<accession>A0A0B0IM17</accession>
<proteinExistence type="predicted"/>
<sequence>MKKYKVNIYIESIEPQYYEIRGGLTGLDNAQMLVGFDVHYSARNEDIKVNGVVKIKAHEKLDMGYESLQRRVNNELSKLVSGELKSE</sequence>
<keyword evidence="2" id="KW-1185">Reference proteome</keyword>
<organism evidence="1 2">
    <name type="scientific">Halalkalibacter okhensis</name>
    <dbReference type="NCBI Taxonomy" id="333138"/>
    <lineage>
        <taxon>Bacteria</taxon>
        <taxon>Bacillati</taxon>
        <taxon>Bacillota</taxon>
        <taxon>Bacilli</taxon>
        <taxon>Bacillales</taxon>
        <taxon>Bacillaceae</taxon>
        <taxon>Halalkalibacter</taxon>
    </lineage>
</organism>
<gene>
    <name evidence="1" type="ORF">LQ50_07955</name>
</gene>
<reference evidence="1 2" key="1">
    <citation type="submission" date="2014-09" db="EMBL/GenBank/DDBJ databases">
        <title>Genome sequencing and annotation of Bacillus Okhensis strain Kh10-101T.</title>
        <authorList>
            <person name="Prakash J.S."/>
        </authorList>
    </citation>
    <scope>NUCLEOTIDE SEQUENCE [LARGE SCALE GENOMIC DNA]</scope>
    <source>
        <strain evidence="2">Kh10-101T</strain>
    </source>
</reference>
<comment type="caution">
    <text evidence="1">The sequence shown here is derived from an EMBL/GenBank/DDBJ whole genome shotgun (WGS) entry which is preliminary data.</text>
</comment>
<dbReference type="AlphaFoldDB" id="A0A0B0IM17"/>
<dbReference type="Proteomes" id="UP000030832">
    <property type="component" value="Unassembled WGS sequence"/>
</dbReference>
<evidence type="ECO:0000313" key="2">
    <source>
        <dbReference type="Proteomes" id="UP000030832"/>
    </source>
</evidence>
<name>A0A0B0IM17_9BACI</name>
<evidence type="ECO:0000313" key="1">
    <source>
        <dbReference type="EMBL" id="KHF40716.1"/>
    </source>
</evidence>
<dbReference type="RefSeq" id="WP_034627721.1">
    <property type="nucleotide sequence ID" value="NZ_JRJU01000007.1"/>
</dbReference>